<keyword evidence="6" id="KW-1185">Reference proteome</keyword>
<dbReference type="HOGENOM" id="CLU_000445_11_24_7"/>
<comment type="catalytic activity">
    <reaction evidence="2">
        <text>2 GTP = 3',3'-c-di-GMP + 2 diphosphate</text>
        <dbReference type="Rhea" id="RHEA:24898"/>
        <dbReference type="ChEBI" id="CHEBI:33019"/>
        <dbReference type="ChEBI" id="CHEBI:37565"/>
        <dbReference type="ChEBI" id="CHEBI:58805"/>
        <dbReference type="EC" id="2.7.7.65"/>
    </reaction>
</comment>
<evidence type="ECO:0000313" key="5">
    <source>
        <dbReference type="EMBL" id="ABQ28050.1"/>
    </source>
</evidence>
<evidence type="ECO:0000256" key="3">
    <source>
        <dbReference type="SAM" id="MobiDB-lite"/>
    </source>
</evidence>
<evidence type="ECO:0000313" key="6">
    <source>
        <dbReference type="Proteomes" id="UP000006695"/>
    </source>
</evidence>
<dbReference type="GO" id="GO:1902201">
    <property type="term" value="P:negative regulation of bacterial-type flagellum-dependent cell motility"/>
    <property type="evidence" value="ECO:0007669"/>
    <property type="project" value="TreeGrafter"/>
</dbReference>
<dbReference type="AlphaFoldDB" id="A5G8D2"/>
<dbReference type="InterPro" id="IPR029787">
    <property type="entry name" value="Nucleotide_cyclase"/>
</dbReference>
<dbReference type="PROSITE" id="PS50887">
    <property type="entry name" value="GGDEF"/>
    <property type="match status" value="1"/>
</dbReference>
<dbReference type="SUPFAM" id="SSF55073">
    <property type="entry name" value="Nucleotide cyclase"/>
    <property type="match status" value="1"/>
</dbReference>
<dbReference type="EC" id="2.7.7.65" evidence="1"/>
<dbReference type="PANTHER" id="PTHR45138:SF9">
    <property type="entry name" value="DIGUANYLATE CYCLASE DGCM-RELATED"/>
    <property type="match status" value="1"/>
</dbReference>
<dbReference type="EMBL" id="CP000698">
    <property type="protein sequence ID" value="ABQ28050.1"/>
    <property type="molecule type" value="Genomic_DNA"/>
</dbReference>
<dbReference type="Pfam" id="PF00990">
    <property type="entry name" value="GGDEF"/>
    <property type="match status" value="1"/>
</dbReference>
<dbReference type="GO" id="GO:0052621">
    <property type="term" value="F:diguanylate cyclase activity"/>
    <property type="evidence" value="ECO:0007669"/>
    <property type="project" value="UniProtKB-EC"/>
</dbReference>
<name>A5G8D2_GEOUR</name>
<dbReference type="GO" id="GO:0043709">
    <property type="term" value="P:cell adhesion involved in single-species biofilm formation"/>
    <property type="evidence" value="ECO:0007669"/>
    <property type="project" value="TreeGrafter"/>
</dbReference>
<dbReference type="InterPro" id="IPR050469">
    <property type="entry name" value="Diguanylate_Cyclase"/>
</dbReference>
<dbReference type="PANTHER" id="PTHR45138">
    <property type="entry name" value="REGULATORY COMPONENTS OF SENSORY TRANSDUCTION SYSTEM"/>
    <property type="match status" value="1"/>
</dbReference>
<dbReference type="FunFam" id="3.30.70.270:FF:000001">
    <property type="entry name" value="Diguanylate cyclase domain protein"/>
    <property type="match status" value="1"/>
</dbReference>
<evidence type="ECO:0000256" key="2">
    <source>
        <dbReference type="ARBA" id="ARBA00034247"/>
    </source>
</evidence>
<accession>A5G8D2</accession>
<dbReference type="Proteomes" id="UP000006695">
    <property type="component" value="Chromosome"/>
</dbReference>
<proteinExistence type="predicted"/>
<dbReference type="KEGG" id="gur:Gura_3901"/>
<dbReference type="RefSeq" id="WP_011940693.1">
    <property type="nucleotide sequence ID" value="NC_009483.1"/>
</dbReference>
<feature type="region of interest" description="Disordered" evidence="3">
    <location>
        <begin position="1"/>
        <end position="20"/>
    </location>
</feature>
<dbReference type="STRING" id="351605.Gura_3901"/>
<dbReference type="OrthoDB" id="9759607at2"/>
<dbReference type="CDD" id="cd01949">
    <property type="entry name" value="GGDEF"/>
    <property type="match status" value="1"/>
</dbReference>
<reference evidence="5 6" key="1">
    <citation type="submission" date="2007-05" db="EMBL/GenBank/DDBJ databases">
        <title>Complete sequence of Geobacter uraniireducens Rf4.</title>
        <authorList>
            <consortium name="US DOE Joint Genome Institute"/>
            <person name="Copeland A."/>
            <person name="Lucas S."/>
            <person name="Lapidus A."/>
            <person name="Barry K."/>
            <person name="Detter J.C."/>
            <person name="Glavina del Rio T."/>
            <person name="Hammon N."/>
            <person name="Israni S."/>
            <person name="Dalin E."/>
            <person name="Tice H."/>
            <person name="Pitluck S."/>
            <person name="Chertkov O."/>
            <person name="Brettin T."/>
            <person name="Bruce D."/>
            <person name="Han C."/>
            <person name="Schmutz J."/>
            <person name="Larimer F."/>
            <person name="Land M."/>
            <person name="Hauser L."/>
            <person name="Kyrpides N."/>
            <person name="Mikhailova N."/>
            <person name="Shelobolina E."/>
            <person name="Aklujkar M."/>
            <person name="Lovley D."/>
            <person name="Richardson P."/>
        </authorList>
    </citation>
    <scope>NUCLEOTIDE SEQUENCE [LARGE SCALE GENOMIC DNA]</scope>
    <source>
        <strain evidence="5 6">Rf4</strain>
    </source>
</reference>
<sequence length="380" mass="42276">MKNLPKKQTPPENFQELGNGAGHNREAELQKQLNEALFIGKFMGAINATLDPNDVCAIAARVLYEHVPYLRIVFSLSEKLGSNTLTFSPAEPKQSGFNPAAADSIYNSDADSIRQIQCDNPTFLCNDNIRFRRYSFELPEEMGNIEVFFDKRAISSLSVLFLTGVAENFARTLKNSLEYSKVKELAMRDSLTGLFNRRVFDEMLGLEGERQKLMPLSLLLIDLDDFKQVNDTFGHSAGDQVLATFGRILRESCRGADLVARYGGEEFAVVLPTTPSSKAFEIAQRLRIRFAATAFAFEGRHFKLTASIGIACTFDTSSVPVSDLVQRADNALYRAKKEGKNRISVYSTGKVEPVGRKTERKKTNARRQAGELAYAGVLTL</sequence>
<organism evidence="5 6">
    <name type="scientific">Geotalea uraniireducens (strain Rf4)</name>
    <name type="common">Geobacter uraniireducens</name>
    <dbReference type="NCBI Taxonomy" id="351605"/>
    <lineage>
        <taxon>Bacteria</taxon>
        <taxon>Pseudomonadati</taxon>
        <taxon>Thermodesulfobacteriota</taxon>
        <taxon>Desulfuromonadia</taxon>
        <taxon>Geobacterales</taxon>
        <taxon>Geobacteraceae</taxon>
        <taxon>Geotalea</taxon>
    </lineage>
</organism>
<feature type="domain" description="GGDEF" evidence="4">
    <location>
        <begin position="214"/>
        <end position="348"/>
    </location>
</feature>
<dbReference type="GO" id="GO:0005886">
    <property type="term" value="C:plasma membrane"/>
    <property type="evidence" value="ECO:0007669"/>
    <property type="project" value="TreeGrafter"/>
</dbReference>
<evidence type="ECO:0000256" key="1">
    <source>
        <dbReference type="ARBA" id="ARBA00012528"/>
    </source>
</evidence>
<evidence type="ECO:0000259" key="4">
    <source>
        <dbReference type="PROSITE" id="PS50887"/>
    </source>
</evidence>
<dbReference type="NCBIfam" id="TIGR00254">
    <property type="entry name" value="GGDEF"/>
    <property type="match status" value="1"/>
</dbReference>
<dbReference type="InterPro" id="IPR000160">
    <property type="entry name" value="GGDEF_dom"/>
</dbReference>
<protein>
    <recommendedName>
        <fullName evidence="1">diguanylate cyclase</fullName>
        <ecNumber evidence="1">2.7.7.65</ecNumber>
    </recommendedName>
</protein>
<gene>
    <name evidence="5" type="ordered locus">Gura_3901</name>
</gene>
<dbReference type="Gene3D" id="3.30.70.270">
    <property type="match status" value="1"/>
</dbReference>
<dbReference type="InterPro" id="IPR043128">
    <property type="entry name" value="Rev_trsase/Diguanyl_cyclase"/>
</dbReference>
<dbReference type="SMART" id="SM00267">
    <property type="entry name" value="GGDEF"/>
    <property type="match status" value="1"/>
</dbReference>